<evidence type="ECO:0000313" key="3">
    <source>
        <dbReference type="EMBL" id="SDX88549.1"/>
    </source>
</evidence>
<dbReference type="PROSITE" id="PS50005">
    <property type="entry name" value="TPR"/>
    <property type="match status" value="1"/>
</dbReference>
<keyword evidence="4" id="KW-1185">Reference proteome</keyword>
<dbReference type="InterPro" id="IPR011990">
    <property type="entry name" value="TPR-like_helical_dom_sf"/>
</dbReference>
<dbReference type="EMBL" id="FNOS01000003">
    <property type="protein sequence ID" value="SDX88549.1"/>
    <property type="molecule type" value="Genomic_DNA"/>
</dbReference>
<dbReference type="Proteomes" id="UP000198647">
    <property type="component" value="Unassembled WGS sequence"/>
</dbReference>
<evidence type="ECO:0008006" key="5">
    <source>
        <dbReference type="Google" id="ProtNLM"/>
    </source>
</evidence>
<proteinExistence type="predicted"/>
<evidence type="ECO:0000313" key="4">
    <source>
        <dbReference type="Proteomes" id="UP000198647"/>
    </source>
</evidence>
<feature type="coiled-coil region" evidence="2">
    <location>
        <begin position="3"/>
        <end position="47"/>
    </location>
</feature>
<reference evidence="3 4" key="1">
    <citation type="submission" date="2016-10" db="EMBL/GenBank/DDBJ databases">
        <authorList>
            <person name="Varghese N."/>
            <person name="Submissions S."/>
        </authorList>
    </citation>
    <scope>NUCLEOTIDE SEQUENCE [LARGE SCALE GENOMIC DNA]</scope>
    <source>
        <strain evidence="3 4">DSM 20748</strain>
    </source>
</reference>
<dbReference type="RefSeq" id="WP_093106961.1">
    <property type="nucleotide sequence ID" value="NZ_FNOS01000003.1"/>
</dbReference>
<gene>
    <name evidence="3" type="ORF">SAMN04488081_1613</name>
</gene>
<feature type="repeat" description="TPR" evidence="1">
    <location>
        <begin position="94"/>
        <end position="127"/>
    </location>
</feature>
<name>A0A1H3FEK5_9BACI</name>
<comment type="caution">
    <text evidence="3">The sequence shown here is derived from an EMBL/GenBank/DDBJ whole genome shotgun (WGS) entry which is preliminary data.</text>
</comment>
<keyword evidence="1" id="KW-0802">TPR repeat</keyword>
<accession>A0A1H3FEK5</accession>
<evidence type="ECO:0000256" key="2">
    <source>
        <dbReference type="SAM" id="Coils"/>
    </source>
</evidence>
<dbReference type="Gene3D" id="1.25.40.10">
    <property type="entry name" value="Tetratricopeptide repeat domain"/>
    <property type="match status" value="1"/>
</dbReference>
<protein>
    <recommendedName>
        <fullName evidence="5">Tetratricopeptide repeat-containing protein</fullName>
    </recommendedName>
</protein>
<dbReference type="InterPro" id="IPR019734">
    <property type="entry name" value="TPR_rpt"/>
</dbReference>
<organism evidence="3 4">
    <name type="scientific">Salimicrobium album</name>
    <dbReference type="NCBI Taxonomy" id="50717"/>
    <lineage>
        <taxon>Bacteria</taxon>
        <taxon>Bacillati</taxon>
        <taxon>Bacillota</taxon>
        <taxon>Bacilli</taxon>
        <taxon>Bacillales</taxon>
        <taxon>Bacillaceae</taxon>
        <taxon>Salimicrobium</taxon>
    </lineage>
</organism>
<keyword evidence="2" id="KW-0175">Coiled coil</keyword>
<dbReference type="SUPFAM" id="SSF48452">
    <property type="entry name" value="TPR-like"/>
    <property type="match status" value="1"/>
</dbReference>
<sequence>MPKRTSNDLSEEIREAKRNLEEEKGGYSRLIALYRELRQQLRRENDRDLAEDVEKKLIYYLVEYGSYMKTAHRKDEKSSIDSLKQALHFEDHLPLAHYRLGLLYVQRGRFTEAGSHFSKALEVQGQAERFPLNERQLYYAHLYLITSEIHVLYDLHEKMGLLSVPGKYEPFSSSDMSWLYEKLQETESYLNTHAFLKITGEKMEFLSKEEAEESLLQKSRGTGHLYFGDETIEIGFDGKTEEISRDYGKILYYLLQSSREEPLDAGVMAELAGEEGEVKPTTFRQRVSRLSRKLEELGLTEALTMEHGFCTFTAAVPFIIVHRADEQLH</sequence>
<evidence type="ECO:0000256" key="1">
    <source>
        <dbReference type="PROSITE-ProRule" id="PRU00339"/>
    </source>
</evidence>